<dbReference type="AlphaFoldDB" id="A0A2G5NNY2"/>
<proteinExistence type="predicted"/>
<sequence length="75" mass="8877">MSIIVLKTSYPYSSDEKTEYKLIQNEVEKVSYISKIKEKTQAIASRTNQPQIIKLEFIYPEDKETYLYKTLKHEA</sequence>
<comment type="caution">
    <text evidence="1">The sequence shown here is derived from an EMBL/GenBank/DDBJ whole genome shotgun (WGS) entry which is preliminary data.</text>
</comment>
<reference evidence="1 2" key="1">
    <citation type="journal article" date="2018" name="Front. Microbiol.">
        <title>Description and Comparative Genomics of Macrococcus caseolyticus subsp. hominis subsp. nov., Macrococcus goetzii sp. nov., Macrococcus epidermidis sp. nov., and Macrococcus bohemicus sp. nov., Novel Macrococci From Human Clinical Material With Virulence Potential and Suspected Uptake of Foreign DNA by Natural Transformation.</title>
        <authorList>
            <person name="Maslanova I."/>
            <person name="Wertheimer Z."/>
            <person name="Sedlacek I."/>
            <person name="Svec P."/>
            <person name="Indrakova A."/>
            <person name="Kovarovic V."/>
            <person name="Schumann P."/>
            <person name="Sproer C."/>
            <person name="Kralova S."/>
            <person name="Sedo O."/>
            <person name="Kristofova L."/>
            <person name="Vrbovska V."/>
            <person name="Fuzik T."/>
            <person name="Petras P."/>
            <person name="Zdrahal Z."/>
            <person name="Ruzickova V."/>
            <person name="Doskar J."/>
            <person name="Pantucek R."/>
        </authorList>
    </citation>
    <scope>NUCLEOTIDE SEQUENCE [LARGE SCALE GENOMIC DNA]</scope>
    <source>
        <strain evidence="1 2">CCM 4927</strain>
    </source>
</reference>
<accession>A0A2G5NNY2</accession>
<protein>
    <submittedName>
        <fullName evidence="1">Uncharacterized protein</fullName>
    </submittedName>
</protein>
<gene>
    <name evidence="1" type="ORF">BFS35_000530</name>
</gene>
<evidence type="ECO:0000313" key="1">
    <source>
        <dbReference type="EMBL" id="RAI82202.1"/>
    </source>
</evidence>
<name>A0A2G5NNY2_9STAP</name>
<keyword evidence="2" id="KW-1185">Reference proteome</keyword>
<dbReference type="Proteomes" id="UP000229523">
    <property type="component" value="Unassembled WGS sequence"/>
</dbReference>
<organism evidence="1 2">
    <name type="scientific">Macrococcoides goetzii</name>
    <dbReference type="NCBI Taxonomy" id="1891097"/>
    <lineage>
        <taxon>Bacteria</taxon>
        <taxon>Bacillati</taxon>
        <taxon>Bacillota</taxon>
        <taxon>Bacilli</taxon>
        <taxon>Bacillales</taxon>
        <taxon>Staphylococcaceae</taxon>
        <taxon>Macrococcoides</taxon>
    </lineage>
</organism>
<dbReference type="EMBL" id="MJBI02000001">
    <property type="protein sequence ID" value="RAI82202.1"/>
    <property type="molecule type" value="Genomic_DNA"/>
</dbReference>
<dbReference type="OrthoDB" id="2418246at2"/>
<evidence type="ECO:0000313" key="2">
    <source>
        <dbReference type="Proteomes" id="UP000229523"/>
    </source>
</evidence>
<dbReference type="RefSeq" id="WP_099579860.1">
    <property type="nucleotide sequence ID" value="NZ_MJBI02000001.1"/>
</dbReference>